<evidence type="ECO:0000313" key="1">
    <source>
        <dbReference type="EMBL" id="SVD76520.1"/>
    </source>
</evidence>
<proteinExistence type="predicted"/>
<organism evidence="1">
    <name type="scientific">marine metagenome</name>
    <dbReference type="NCBI Taxonomy" id="408172"/>
    <lineage>
        <taxon>unclassified sequences</taxon>
        <taxon>metagenomes</taxon>
        <taxon>ecological metagenomes</taxon>
    </lineage>
</organism>
<gene>
    <name evidence="1" type="ORF">METZ01_LOCUS429374</name>
</gene>
<reference evidence="1" key="1">
    <citation type="submission" date="2018-05" db="EMBL/GenBank/DDBJ databases">
        <authorList>
            <person name="Lanie J.A."/>
            <person name="Ng W.-L."/>
            <person name="Kazmierczak K.M."/>
            <person name="Andrzejewski T.M."/>
            <person name="Davidsen T.M."/>
            <person name="Wayne K.J."/>
            <person name="Tettelin H."/>
            <person name="Glass J.I."/>
            <person name="Rusch D."/>
            <person name="Podicherti R."/>
            <person name="Tsui H.-C.T."/>
            <person name="Winkler M.E."/>
        </authorList>
    </citation>
    <scope>NUCLEOTIDE SEQUENCE</scope>
</reference>
<dbReference type="EMBL" id="UINC01171780">
    <property type="protein sequence ID" value="SVD76520.1"/>
    <property type="molecule type" value="Genomic_DNA"/>
</dbReference>
<accession>A0A382Y067</accession>
<dbReference type="AlphaFoldDB" id="A0A382Y067"/>
<protein>
    <recommendedName>
        <fullName evidence="2">Nucleotidyl transferase domain-containing protein</fullName>
    </recommendedName>
</protein>
<dbReference type="SUPFAM" id="SSF53448">
    <property type="entry name" value="Nucleotide-diphospho-sugar transferases"/>
    <property type="match status" value="1"/>
</dbReference>
<name>A0A382Y067_9ZZZZ</name>
<dbReference type="Gene3D" id="3.90.550.10">
    <property type="entry name" value="Spore Coat Polysaccharide Biosynthesis Protein SpsA, Chain A"/>
    <property type="match status" value="1"/>
</dbReference>
<evidence type="ECO:0008006" key="2">
    <source>
        <dbReference type="Google" id="ProtNLM"/>
    </source>
</evidence>
<feature type="non-terminal residue" evidence="1">
    <location>
        <position position="38"/>
    </location>
</feature>
<dbReference type="InterPro" id="IPR029044">
    <property type="entry name" value="Nucleotide-diphossugar_trans"/>
</dbReference>
<sequence>MVSDISNIDALIICGGLGTRLKSVLNNRPKILAEINGR</sequence>